<protein>
    <recommendedName>
        <fullName evidence="3">DUF1652 domain-containing protein</fullName>
    </recommendedName>
</protein>
<gene>
    <name evidence="1" type="ORF">BFN10_26280</name>
</gene>
<name>A0A1S2TA44_9PSED</name>
<sequence length="81" mass="8943">MHSWKKISLTEGLEQSLPGHKVDCVLINGWTATVFVRQPDTESMFCTTGINLAKLADSSSVQQLAEEITFEVDMSRNRSAG</sequence>
<evidence type="ECO:0000313" key="2">
    <source>
        <dbReference type="Proteomes" id="UP000181686"/>
    </source>
</evidence>
<reference evidence="1 2" key="1">
    <citation type="submission" date="2016-08" db="EMBL/GenBank/DDBJ databases">
        <title>Draft genome sequence of the type strain of Pseudomonas extremorientalis LMG 19695T isolated from drinking water reservoir.</title>
        <authorList>
            <person name="Tambong J.T."/>
        </authorList>
    </citation>
    <scope>NUCLEOTIDE SEQUENCE [LARGE SCALE GENOMIC DNA]</scope>
    <source>
        <strain evidence="1 2">LMG 19695</strain>
    </source>
</reference>
<organism evidence="1 2">
    <name type="scientific">Pseudomonas extremorientalis</name>
    <dbReference type="NCBI Taxonomy" id="169669"/>
    <lineage>
        <taxon>Bacteria</taxon>
        <taxon>Pseudomonadati</taxon>
        <taxon>Pseudomonadota</taxon>
        <taxon>Gammaproteobacteria</taxon>
        <taxon>Pseudomonadales</taxon>
        <taxon>Pseudomonadaceae</taxon>
        <taxon>Pseudomonas</taxon>
    </lineage>
</organism>
<dbReference type="AlphaFoldDB" id="A0A1S2TA44"/>
<evidence type="ECO:0000313" key="1">
    <source>
        <dbReference type="EMBL" id="OIN04687.1"/>
    </source>
</evidence>
<dbReference type="EMBL" id="MDGK01000060">
    <property type="protein sequence ID" value="OIN04687.1"/>
    <property type="molecule type" value="Genomic_DNA"/>
</dbReference>
<proteinExistence type="predicted"/>
<evidence type="ECO:0008006" key="3">
    <source>
        <dbReference type="Google" id="ProtNLM"/>
    </source>
</evidence>
<accession>A0A1S2TA44</accession>
<dbReference type="Proteomes" id="UP000181686">
    <property type="component" value="Unassembled WGS sequence"/>
</dbReference>
<comment type="caution">
    <text evidence="1">The sequence shown here is derived from an EMBL/GenBank/DDBJ whole genome shotgun (WGS) entry which is preliminary data.</text>
</comment>